<name>A0A935T515_9PROT</name>
<evidence type="ECO:0000256" key="5">
    <source>
        <dbReference type="ARBA" id="ARBA00031841"/>
    </source>
</evidence>
<dbReference type="GO" id="GO:0042254">
    <property type="term" value="P:ribosome biogenesis"/>
    <property type="evidence" value="ECO:0007669"/>
    <property type="project" value="UniProtKB-KW"/>
</dbReference>
<reference evidence="6 7" key="1">
    <citation type="submission" date="2020-10" db="EMBL/GenBank/DDBJ databases">
        <title>Connecting structure to function with the recovery of over 1000 high-quality activated sludge metagenome-assembled genomes encoding full-length rRNA genes using long-read sequencing.</title>
        <authorList>
            <person name="Singleton C.M."/>
            <person name="Petriglieri F."/>
            <person name="Kristensen J.M."/>
            <person name="Kirkegaard R.H."/>
            <person name="Michaelsen T.Y."/>
            <person name="Andersen M.H."/>
            <person name="Karst S.M."/>
            <person name="Dueholm M.S."/>
            <person name="Nielsen P.H."/>
            <person name="Albertsen M."/>
        </authorList>
    </citation>
    <scope>NUCLEOTIDE SEQUENCE [LARGE SCALE GENOMIC DNA]</scope>
    <source>
        <strain evidence="6">Fred_18-Q3-R57-64_BAT3C.720</strain>
    </source>
</reference>
<evidence type="ECO:0000256" key="4">
    <source>
        <dbReference type="ARBA" id="ARBA00022517"/>
    </source>
</evidence>
<gene>
    <name evidence="6" type="ORF">IPK02_03420</name>
</gene>
<dbReference type="AlphaFoldDB" id="A0A935T515"/>
<comment type="similarity">
    <text evidence="2">Belongs to the DUF177 domain family.</text>
</comment>
<dbReference type="GO" id="GO:0005829">
    <property type="term" value="C:cytosol"/>
    <property type="evidence" value="ECO:0007669"/>
    <property type="project" value="TreeGrafter"/>
</dbReference>
<accession>A0A935T515</accession>
<comment type="function">
    <text evidence="1">Plays a role in synthesis, processing and/or stability of 23S rRNA.</text>
</comment>
<evidence type="ECO:0000256" key="3">
    <source>
        <dbReference type="ARBA" id="ARBA00015716"/>
    </source>
</evidence>
<proteinExistence type="inferred from homology"/>
<dbReference type="Pfam" id="PF02620">
    <property type="entry name" value="YceD"/>
    <property type="match status" value="1"/>
</dbReference>
<dbReference type="EMBL" id="JADJOT010000002">
    <property type="protein sequence ID" value="MBK7953093.1"/>
    <property type="molecule type" value="Genomic_DNA"/>
</dbReference>
<sequence length="164" mass="17735">MSRRVVIDSRSFASDGASLRGELPAVALTRLLDLLTSASGGVQYRITGRSADLGGSQLLVEVDGTLSLCCQRCLETIEYPIQVRSLLEFVDSDDDLTQEELEDDSRDFLPHQKDLDVAALIEDEILLALPTAPRHDDCVLPGASRESAIASPFSVLASLHGKPQ</sequence>
<evidence type="ECO:0000256" key="1">
    <source>
        <dbReference type="ARBA" id="ARBA00002868"/>
    </source>
</evidence>
<evidence type="ECO:0000313" key="6">
    <source>
        <dbReference type="EMBL" id="MBK7953093.1"/>
    </source>
</evidence>
<dbReference type="InterPro" id="IPR039255">
    <property type="entry name" value="YceD_bac"/>
</dbReference>
<keyword evidence="4" id="KW-0690">Ribosome biogenesis</keyword>
<comment type="caution">
    <text evidence="6">The sequence shown here is derived from an EMBL/GenBank/DDBJ whole genome shotgun (WGS) entry which is preliminary data.</text>
</comment>
<dbReference type="Proteomes" id="UP000706151">
    <property type="component" value="Unassembled WGS sequence"/>
</dbReference>
<evidence type="ECO:0000313" key="7">
    <source>
        <dbReference type="Proteomes" id="UP000706151"/>
    </source>
</evidence>
<protein>
    <recommendedName>
        <fullName evidence="3">Large ribosomal RNA subunit accumulation protein YceD</fullName>
    </recommendedName>
    <alternativeName>
        <fullName evidence="5">23S rRNA accumulation protein YceD</fullName>
    </alternativeName>
</protein>
<evidence type="ECO:0000256" key="2">
    <source>
        <dbReference type="ARBA" id="ARBA00010740"/>
    </source>
</evidence>
<dbReference type="PANTHER" id="PTHR38099:SF1">
    <property type="entry name" value="LARGE RIBOSOMAL RNA SUBUNIT ACCUMULATION PROTEIN YCED"/>
    <property type="match status" value="1"/>
</dbReference>
<organism evidence="6 7">
    <name type="scientific">Candidatus Accumulibacter affinis</name>
    <dbReference type="NCBI Taxonomy" id="2954384"/>
    <lineage>
        <taxon>Bacteria</taxon>
        <taxon>Pseudomonadati</taxon>
        <taxon>Pseudomonadota</taxon>
        <taxon>Betaproteobacteria</taxon>
        <taxon>Candidatus Accumulibacter</taxon>
    </lineage>
</organism>
<dbReference type="InterPro" id="IPR003772">
    <property type="entry name" value="YceD"/>
</dbReference>
<dbReference type="PANTHER" id="PTHR38099">
    <property type="entry name" value="LARGE RIBOSOMAL RNA SUBUNIT ACCUMULATION PROTEIN YCED"/>
    <property type="match status" value="1"/>
</dbReference>